<accession>C3YZX3</accession>
<gene>
    <name evidence="1" type="ORF">BRAFLDRAFT_96865</name>
</gene>
<reference evidence="1" key="1">
    <citation type="journal article" date="2008" name="Nature">
        <title>The amphioxus genome and the evolution of the chordate karyotype.</title>
        <authorList>
            <consortium name="US DOE Joint Genome Institute (JGI-PGF)"/>
            <person name="Putnam N.H."/>
            <person name="Butts T."/>
            <person name="Ferrier D.E.K."/>
            <person name="Furlong R.F."/>
            <person name="Hellsten U."/>
            <person name="Kawashima T."/>
            <person name="Robinson-Rechavi M."/>
            <person name="Shoguchi E."/>
            <person name="Terry A."/>
            <person name="Yu J.-K."/>
            <person name="Benito-Gutierrez E.L."/>
            <person name="Dubchak I."/>
            <person name="Garcia-Fernandez J."/>
            <person name="Gibson-Brown J.J."/>
            <person name="Grigoriev I.V."/>
            <person name="Horton A.C."/>
            <person name="de Jong P.J."/>
            <person name="Jurka J."/>
            <person name="Kapitonov V.V."/>
            <person name="Kohara Y."/>
            <person name="Kuroki Y."/>
            <person name="Lindquist E."/>
            <person name="Lucas S."/>
            <person name="Osoegawa K."/>
            <person name="Pennacchio L.A."/>
            <person name="Salamov A.A."/>
            <person name="Satou Y."/>
            <person name="Sauka-Spengler T."/>
            <person name="Schmutz J."/>
            <person name="Shin-I T."/>
            <person name="Toyoda A."/>
            <person name="Bronner-Fraser M."/>
            <person name="Fujiyama A."/>
            <person name="Holland L.Z."/>
            <person name="Holland P.W.H."/>
            <person name="Satoh N."/>
            <person name="Rokhsar D.S."/>
        </authorList>
    </citation>
    <scope>NUCLEOTIDE SEQUENCE [LARGE SCALE GENOMIC DNA]</scope>
    <source>
        <strain evidence="1">S238N-H82</strain>
        <tissue evidence="1">Testes</tissue>
    </source>
</reference>
<organism>
    <name type="scientific">Branchiostoma floridae</name>
    <name type="common">Florida lancelet</name>
    <name type="synonym">Amphioxus</name>
    <dbReference type="NCBI Taxonomy" id="7739"/>
    <lineage>
        <taxon>Eukaryota</taxon>
        <taxon>Metazoa</taxon>
        <taxon>Chordata</taxon>
        <taxon>Cephalochordata</taxon>
        <taxon>Leptocardii</taxon>
        <taxon>Amphioxiformes</taxon>
        <taxon>Branchiostomatidae</taxon>
        <taxon>Branchiostoma</taxon>
    </lineage>
</organism>
<name>C3YZX3_BRAFL</name>
<dbReference type="InParanoid" id="C3YZX3"/>
<dbReference type="AlphaFoldDB" id="C3YZX3"/>
<protein>
    <submittedName>
        <fullName evidence="1">Uncharacterized protein</fullName>
    </submittedName>
</protein>
<proteinExistence type="predicted"/>
<dbReference type="EMBL" id="GG666566">
    <property type="protein sequence ID" value="EEN54394.1"/>
    <property type="molecule type" value="Genomic_DNA"/>
</dbReference>
<sequence length="210" mass="23061">METAQNVATKCCSATGPVMDTAVWFEPALGTLTNISRSRRQCSTENGTARENDMKLFVSSVTPQSTEKPTIPTHIDAQNITDNSATAGLKACLFNFSLRPSKANIATRNTHWYRRRKTVTRAEKMKKVLNPGKSVTLLTPYVTASATAVQVMGTPVSRRVRPRRSGTAAVSSVRHHDVARLTAKWGCLLVDSYTIVLPHLLRLPAVLKEI</sequence>
<evidence type="ECO:0000313" key="1">
    <source>
        <dbReference type="EMBL" id="EEN54394.1"/>
    </source>
</evidence>